<accession>A0ABU2B4A9</accession>
<organism evidence="2 3">
    <name type="scientific">Enteractinococcus fodinae</name>
    <dbReference type="NCBI Taxonomy" id="684663"/>
    <lineage>
        <taxon>Bacteria</taxon>
        <taxon>Bacillati</taxon>
        <taxon>Actinomycetota</taxon>
        <taxon>Actinomycetes</taxon>
        <taxon>Micrococcales</taxon>
        <taxon>Micrococcaceae</taxon>
    </lineage>
</organism>
<evidence type="ECO:0000256" key="1">
    <source>
        <dbReference type="SAM" id="Phobius"/>
    </source>
</evidence>
<feature type="transmembrane region" description="Helical" evidence="1">
    <location>
        <begin position="46"/>
        <end position="66"/>
    </location>
</feature>
<evidence type="ECO:0000313" key="2">
    <source>
        <dbReference type="EMBL" id="MDR7348449.1"/>
    </source>
</evidence>
<comment type="caution">
    <text evidence="2">The sequence shown here is derived from an EMBL/GenBank/DDBJ whole genome shotgun (WGS) entry which is preliminary data.</text>
</comment>
<evidence type="ECO:0008006" key="4">
    <source>
        <dbReference type="Google" id="ProtNLM"/>
    </source>
</evidence>
<name>A0ABU2B4A9_9MICC</name>
<proteinExistence type="predicted"/>
<dbReference type="EMBL" id="JAVDYJ010000001">
    <property type="protein sequence ID" value="MDR7348449.1"/>
    <property type="molecule type" value="Genomic_DNA"/>
</dbReference>
<evidence type="ECO:0000313" key="3">
    <source>
        <dbReference type="Proteomes" id="UP001183794"/>
    </source>
</evidence>
<dbReference type="Proteomes" id="UP001183794">
    <property type="component" value="Unassembled WGS sequence"/>
</dbReference>
<gene>
    <name evidence="2" type="ORF">J2S62_002706</name>
</gene>
<keyword evidence="1" id="KW-0472">Membrane</keyword>
<sequence length="71" mass="8203">MNVYSVSQRDHALEGIKRAYALYREHNEPRHNTFRRVPPASRSRDSSAGCGVLLLISFTLLGMWMIDSFYN</sequence>
<keyword evidence="1" id="KW-1133">Transmembrane helix</keyword>
<keyword evidence="1" id="KW-0812">Transmembrane</keyword>
<protein>
    <recommendedName>
        <fullName evidence="4">Integrase catalytic domain-containing protein</fullName>
    </recommendedName>
</protein>
<reference evidence="2 3" key="1">
    <citation type="submission" date="2023-07" db="EMBL/GenBank/DDBJ databases">
        <title>Sequencing the genomes of 1000 actinobacteria strains.</title>
        <authorList>
            <person name="Klenk H.-P."/>
        </authorList>
    </citation>
    <scope>NUCLEOTIDE SEQUENCE [LARGE SCALE GENOMIC DNA]</scope>
    <source>
        <strain evidence="2 3">DSM 22966</strain>
    </source>
</reference>
<keyword evidence="3" id="KW-1185">Reference proteome</keyword>